<evidence type="ECO:0000256" key="4">
    <source>
        <dbReference type="ARBA" id="ARBA00022801"/>
    </source>
</evidence>
<dbReference type="Pfam" id="PF01713">
    <property type="entry name" value="Smr"/>
    <property type="match status" value="1"/>
</dbReference>
<keyword evidence="1" id="KW-0540">Nuclease</keyword>
<keyword evidence="9" id="KW-1185">Reference proteome</keyword>
<dbReference type="GO" id="GO:0004519">
    <property type="term" value="F:endonuclease activity"/>
    <property type="evidence" value="ECO:0007669"/>
    <property type="project" value="UniProtKB-KW"/>
</dbReference>
<dbReference type="InterPro" id="IPR036063">
    <property type="entry name" value="Smr_dom_sf"/>
</dbReference>
<keyword evidence="2" id="KW-0699">rRNA-binding</keyword>
<dbReference type="EMBL" id="GL379592">
    <property type="protein sequence ID" value="EFL91708.1"/>
    <property type="molecule type" value="Genomic_DNA"/>
</dbReference>
<evidence type="ECO:0000313" key="8">
    <source>
        <dbReference type="EMBL" id="EFL91708.1"/>
    </source>
</evidence>
<keyword evidence="3" id="KW-0255">Endonuclease</keyword>
<keyword evidence="5" id="KW-0694">RNA-binding</keyword>
<name>E0WT23_9ENTR</name>
<organism evidence="8 9">
    <name type="scientific">Candidatus Regiella insecticola LSR1</name>
    <dbReference type="NCBI Taxonomy" id="663321"/>
    <lineage>
        <taxon>Bacteria</taxon>
        <taxon>Pseudomonadati</taxon>
        <taxon>Pseudomonadota</taxon>
        <taxon>Gammaproteobacteria</taxon>
        <taxon>Enterobacterales</taxon>
        <taxon>Enterobacteriaceae</taxon>
        <taxon>aphid secondary symbionts</taxon>
        <taxon>Candidatus Regiella</taxon>
    </lineage>
</organism>
<dbReference type="Proteomes" id="UP000005726">
    <property type="component" value="Unassembled WGS sequence"/>
</dbReference>
<evidence type="ECO:0000256" key="2">
    <source>
        <dbReference type="ARBA" id="ARBA00022730"/>
    </source>
</evidence>
<dbReference type="InterPro" id="IPR002625">
    <property type="entry name" value="Smr_dom"/>
</dbReference>
<evidence type="ECO:0000313" key="9">
    <source>
        <dbReference type="Proteomes" id="UP000005726"/>
    </source>
</evidence>
<dbReference type="Gene3D" id="3.30.1370.110">
    <property type="match status" value="1"/>
</dbReference>
<gene>
    <name evidence="8" type="ORF">REG_1166</name>
</gene>
<protein>
    <recommendedName>
        <fullName evidence="7">Smr domain-containing protein</fullName>
    </recommendedName>
</protein>
<dbReference type="PROSITE" id="PS50828">
    <property type="entry name" value="SMR"/>
    <property type="match status" value="1"/>
</dbReference>
<dbReference type="PANTHER" id="PTHR35562">
    <property type="entry name" value="DNA ENDONUCLEASE SMRA-RELATED"/>
    <property type="match status" value="1"/>
</dbReference>
<dbReference type="InterPro" id="IPR022990">
    <property type="entry name" value="SmrB-like"/>
</dbReference>
<feature type="compositionally biased region" description="Basic and acidic residues" evidence="6">
    <location>
        <begin position="9"/>
        <end position="24"/>
    </location>
</feature>
<dbReference type="SUPFAM" id="SSF160443">
    <property type="entry name" value="SMR domain-like"/>
    <property type="match status" value="1"/>
</dbReference>
<evidence type="ECO:0000256" key="3">
    <source>
        <dbReference type="ARBA" id="ARBA00022759"/>
    </source>
</evidence>
<keyword evidence="4" id="KW-0378">Hydrolase</keyword>
<dbReference type="SMART" id="SM00463">
    <property type="entry name" value="SMR"/>
    <property type="match status" value="1"/>
</dbReference>
<reference evidence="8" key="1">
    <citation type="journal article" date="2009" name="Environ. Microbiol.">
        <title>Dynamics of genome evolution in facultative symbionts of aphids.</title>
        <authorList>
            <person name="Degnan P.H."/>
            <person name="Leonardo T.E."/>
            <person name="Cass B.N."/>
            <person name="Hurwitz B."/>
            <person name="Stern D."/>
            <person name="Gibbs R.A."/>
            <person name="Richards S."/>
            <person name="Moran N.A."/>
        </authorList>
    </citation>
    <scope>NUCLEOTIDE SEQUENCE [LARGE SCALE GENOMIC DNA]</scope>
    <source>
        <strain evidence="8">LSR1</strain>
    </source>
</reference>
<evidence type="ECO:0000259" key="7">
    <source>
        <dbReference type="PROSITE" id="PS50828"/>
    </source>
</evidence>
<dbReference type="HOGENOM" id="CLU_055978_4_0_6"/>
<proteinExistence type="predicted"/>
<evidence type="ECO:0000256" key="5">
    <source>
        <dbReference type="ARBA" id="ARBA00022884"/>
    </source>
</evidence>
<dbReference type="AlphaFoldDB" id="E0WT23"/>
<feature type="region of interest" description="Disordered" evidence="6">
    <location>
        <begin position="1"/>
        <end position="38"/>
    </location>
</feature>
<evidence type="ECO:0000256" key="6">
    <source>
        <dbReference type="SAM" id="MobiDB-lite"/>
    </source>
</evidence>
<sequence length="209" mass="24551">MKLPSAARATDERRYTLRARDRSQQRASFKGGGIDGSKKCSELSTMKIESKEKYQLSDEELQLFEASVSGTKKLKQDKIMHHYHQKNHQRVTSVKFLQKIEQKQREISCYFSDDFHPQLNSEGPIRYIRQDVETIEIRKLRRGDYPDIFLDLHGFTQRQAKHQLVEMFAVCKSEHIYCASIMHGHGRNILKKQIPLWLAQHPDVLAFHR</sequence>
<dbReference type="NCBIfam" id="NF003432">
    <property type="entry name" value="PRK04946.1"/>
    <property type="match status" value="1"/>
</dbReference>
<evidence type="ECO:0000256" key="1">
    <source>
        <dbReference type="ARBA" id="ARBA00022722"/>
    </source>
</evidence>
<dbReference type="GO" id="GO:0016787">
    <property type="term" value="F:hydrolase activity"/>
    <property type="evidence" value="ECO:0007669"/>
    <property type="project" value="UniProtKB-KW"/>
</dbReference>
<accession>E0WT23</accession>
<dbReference type="GO" id="GO:0019843">
    <property type="term" value="F:rRNA binding"/>
    <property type="evidence" value="ECO:0007669"/>
    <property type="project" value="UniProtKB-KW"/>
</dbReference>
<feature type="domain" description="Smr" evidence="7">
    <location>
        <begin position="150"/>
        <end position="209"/>
    </location>
</feature>
<dbReference type="PANTHER" id="PTHR35562:SF1">
    <property type="entry name" value="UPF0115 PROTEIN YFCN"/>
    <property type="match status" value="1"/>
</dbReference>